<dbReference type="OrthoDB" id="9779761at2"/>
<dbReference type="CDD" id="cd00085">
    <property type="entry name" value="HNHc"/>
    <property type="match status" value="1"/>
</dbReference>
<evidence type="ECO:0000313" key="2">
    <source>
        <dbReference type="EMBL" id="OAB81031.1"/>
    </source>
</evidence>
<dbReference type="InterPro" id="IPR002711">
    <property type="entry name" value="HNH"/>
</dbReference>
<dbReference type="InterPro" id="IPR003615">
    <property type="entry name" value="HNH_nuc"/>
</dbReference>
<dbReference type="AlphaFoldDB" id="A0A167JTH5"/>
<dbReference type="Gene3D" id="1.10.30.50">
    <property type="match status" value="1"/>
</dbReference>
<organism evidence="2 3">
    <name type="scientific">Cochleicola gelatinilyticus</name>
    <dbReference type="NCBI Taxonomy" id="1763537"/>
    <lineage>
        <taxon>Bacteria</taxon>
        <taxon>Pseudomonadati</taxon>
        <taxon>Bacteroidota</taxon>
        <taxon>Flavobacteriia</taxon>
        <taxon>Flavobacteriales</taxon>
        <taxon>Flavobacteriaceae</taxon>
        <taxon>Cochleicola</taxon>
    </lineage>
</organism>
<feature type="domain" description="HNH" evidence="1">
    <location>
        <begin position="147"/>
        <end position="202"/>
    </location>
</feature>
<comment type="caution">
    <text evidence="2">The sequence shown here is derived from an EMBL/GenBank/DDBJ whole genome shotgun (WGS) entry which is preliminary data.</text>
</comment>
<dbReference type="GO" id="GO:0008270">
    <property type="term" value="F:zinc ion binding"/>
    <property type="evidence" value="ECO:0007669"/>
    <property type="project" value="InterPro"/>
</dbReference>
<dbReference type="GO" id="GO:0004519">
    <property type="term" value="F:endonuclease activity"/>
    <property type="evidence" value="ECO:0007669"/>
    <property type="project" value="InterPro"/>
</dbReference>
<dbReference type="EMBL" id="LRXL01000019">
    <property type="protein sequence ID" value="OAB81031.1"/>
    <property type="molecule type" value="Genomic_DNA"/>
</dbReference>
<dbReference type="RefSeq" id="WP_068589041.1">
    <property type="nucleotide sequence ID" value="NZ_LRXL01000019.1"/>
</dbReference>
<dbReference type="GO" id="GO:0003676">
    <property type="term" value="F:nucleic acid binding"/>
    <property type="evidence" value="ECO:0007669"/>
    <property type="project" value="InterPro"/>
</dbReference>
<proteinExistence type="predicted"/>
<keyword evidence="3" id="KW-1185">Reference proteome</keyword>
<accession>A0A167JTH5</accession>
<dbReference type="Proteomes" id="UP000077013">
    <property type="component" value="Unassembled WGS sequence"/>
</dbReference>
<gene>
    <name evidence="2" type="ORF">ULVI_01860</name>
</gene>
<dbReference type="Pfam" id="PF01844">
    <property type="entry name" value="HNH"/>
    <property type="match status" value="1"/>
</dbReference>
<reference evidence="2 3" key="1">
    <citation type="submission" date="2016-02" db="EMBL/GenBank/DDBJ databases">
        <title>Ulvibacter sp. LPB0005, isolated from Thais luteostoma.</title>
        <authorList>
            <person name="Shin S.-K."/>
            <person name="Yi H."/>
        </authorList>
    </citation>
    <scope>NUCLEOTIDE SEQUENCE [LARGE SCALE GENOMIC DNA]</scope>
    <source>
        <strain evidence="2 3">LPB0005</strain>
    </source>
</reference>
<evidence type="ECO:0000259" key="1">
    <source>
        <dbReference type="Pfam" id="PF01844"/>
    </source>
</evidence>
<protein>
    <recommendedName>
        <fullName evidence="1">HNH domain-containing protein</fullName>
    </recommendedName>
</protein>
<sequence length="219" mass="25885">MRVSISEESHFIAHYLAKYADSYETLNLGNNTQTHNAICEVLDITESSFRRLRDEYDGFYENRKGFPNPESRKSRVEYKSRFENIEQKEYLREIKSILLKNKIDIKYDEINLEESLYEGGKVRIEINRYERSTKAKKECLKHYGRKCVLCGFEDKNSKYTNIEIIEVHHLKPISEINEEYIVNPIEDLRPVCPNCHRALHSKVPAYSIEELKIVLNNNC</sequence>
<evidence type="ECO:0000313" key="3">
    <source>
        <dbReference type="Proteomes" id="UP000077013"/>
    </source>
</evidence>
<name>A0A167JTH5_9FLAO</name>
<dbReference type="STRING" id="1763537.ULVI_01860"/>